<organism evidence="1 2">
    <name type="scientific">Stephania cephalantha</name>
    <dbReference type="NCBI Taxonomy" id="152367"/>
    <lineage>
        <taxon>Eukaryota</taxon>
        <taxon>Viridiplantae</taxon>
        <taxon>Streptophyta</taxon>
        <taxon>Embryophyta</taxon>
        <taxon>Tracheophyta</taxon>
        <taxon>Spermatophyta</taxon>
        <taxon>Magnoliopsida</taxon>
        <taxon>Ranunculales</taxon>
        <taxon>Menispermaceae</taxon>
        <taxon>Menispermoideae</taxon>
        <taxon>Cissampelideae</taxon>
        <taxon>Stephania</taxon>
    </lineage>
</organism>
<evidence type="ECO:0000313" key="1">
    <source>
        <dbReference type="EMBL" id="KAK9141297.1"/>
    </source>
</evidence>
<accession>A0AAP0JW76</accession>
<comment type="caution">
    <text evidence="1">The sequence shown here is derived from an EMBL/GenBank/DDBJ whole genome shotgun (WGS) entry which is preliminary data.</text>
</comment>
<gene>
    <name evidence="1" type="ORF">Scep_010978</name>
</gene>
<dbReference type="AlphaFoldDB" id="A0AAP0JW76"/>
<dbReference type="EMBL" id="JBBNAG010000004">
    <property type="protein sequence ID" value="KAK9141297.1"/>
    <property type="molecule type" value="Genomic_DNA"/>
</dbReference>
<dbReference type="Proteomes" id="UP001419268">
    <property type="component" value="Unassembled WGS sequence"/>
</dbReference>
<keyword evidence="2" id="KW-1185">Reference proteome</keyword>
<protein>
    <submittedName>
        <fullName evidence="1">Uncharacterized protein</fullName>
    </submittedName>
</protein>
<sequence length="76" mass="8460">MEKQIQNTQVFASKFNKTLNKKINSPNQVSSTLLNAVQGLHTAVFIASAMEKSTSLQTWYNFTCQPLHSLSAKNSN</sequence>
<reference evidence="1 2" key="1">
    <citation type="submission" date="2024-01" db="EMBL/GenBank/DDBJ databases">
        <title>Genome assemblies of Stephania.</title>
        <authorList>
            <person name="Yang L."/>
        </authorList>
    </citation>
    <scope>NUCLEOTIDE SEQUENCE [LARGE SCALE GENOMIC DNA]</scope>
    <source>
        <strain evidence="1">JXDWG</strain>
        <tissue evidence="1">Leaf</tissue>
    </source>
</reference>
<proteinExistence type="predicted"/>
<evidence type="ECO:0000313" key="2">
    <source>
        <dbReference type="Proteomes" id="UP001419268"/>
    </source>
</evidence>
<name>A0AAP0JW76_9MAGN</name>